<dbReference type="Gene3D" id="3.80.10.10">
    <property type="entry name" value="Ribonuclease Inhibitor"/>
    <property type="match status" value="1"/>
</dbReference>
<dbReference type="AlphaFoldDB" id="A0A8X7WF74"/>
<dbReference type="Proteomes" id="UP000886595">
    <property type="component" value="Unassembled WGS sequence"/>
</dbReference>
<evidence type="ECO:0000313" key="4">
    <source>
        <dbReference type="Proteomes" id="UP000886595"/>
    </source>
</evidence>
<keyword evidence="4" id="KW-1185">Reference proteome</keyword>
<dbReference type="InterPro" id="IPR032675">
    <property type="entry name" value="LRR_dom_sf"/>
</dbReference>
<gene>
    <name evidence="3" type="ORF">Bca52824_000988</name>
</gene>
<proteinExistence type="predicted"/>
<comment type="caution">
    <text evidence="3">The sequence shown here is derived from an EMBL/GenBank/DDBJ whole genome shotgun (WGS) entry which is preliminary data.</text>
</comment>
<evidence type="ECO:0000259" key="2">
    <source>
        <dbReference type="Pfam" id="PF23598"/>
    </source>
</evidence>
<evidence type="ECO:0000313" key="3">
    <source>
        <dbReference type="EMBL" id="KAG2329808.1"/>
    </source>
</evidence>
<accession>A0A8X7WF74</accession>
<keyword evidence="1" id="KW-0677">Repeat</keyword>
<protein>
    <recommendedName>
        <fullName evidence="2">Disease resistance R13L4/SHOC-2-like LRR domain-containing protein</fullName>
    </recommendedName>
</protein>
<dbReference type="OrthoDB" id="646178at2759"/>
<organism evidence="3 4">
    <name type="scientific">Brassica carinata</name>
    <name type="common">Ethiopian mustard</name>
    <name type="synonym">Abyssinian cabbage</name>
    <dbReference type="NCBI Taxonomy" id="52824"/>
    <lineage>
        <taxon>Eukaryota</taxon>
        <taxon>Viridiplantae</taxon>
        <taxon>Streptophyta</taxon>
        <taxon>Embryophyta</taxon>
        <taxon>Tracheophyta</taxon>
        <taxon>Spermatophyta</taxon>
        <taxon>Magnoliopsida</taxon>
        <taxon>eudicotyledons</taxon>
        <taxon>Gunneridae</taxon>
        <taxon>Pentapetalae</taxon>
        <taxon>rosids</taxon>
        <taxon>malvids</taxon>
        <taxon>Brassicales</taxon>
        <taxon>Brassicaceae</taxon>
        <taxon>Brassiceae</taxon>
        <taxon>Brassica</taxon>
    </lineage>
</organism>
<dbReference type="Pfam" id="PF23598">
    <property type="entry name" value="LRR_14"/>
    <property type="match status" value="1"/>
</dbReference>
<reference evidence="3 4" key="1">
    <citation type="submission" date="2020-02" db="EMBL/GenBank/DDBJ databases">
        <authorList>
            <person name="Ma Q."/>
            <person name="Huang Y."/>
            <person name="Song X."/>
            <person name="Pei D."/>
        </authorList>
    </citation>
    <scope>NUCLEOTIDE SEQUENCE [LARGE SCALE GENOMIC DNA]</scope>
    <source>
        <strain evidence="3">Sxm20200214</strain>
        <tissue evidence="3">Leaf</tissue>
    </source>
</reference>
<dbReference type="PANTHER" id="PTHR47186:SF3">
    <property type="entry name" value="OS09G0267800 PROTEIN"/>
    <property type="match status" value="1"/>
</dbReference>
<name>A0A8X7WF74_BRACI</name>
<dbReference type="PANTHER" id="PTHR47186">
    <property type="entry name" value="LEUCINE-RICH REPEAT-CONTAINING PROTEIN 57"/>
    <property type="match status" value="1"/>
</dbReference>
<feature type="domain" description="Disease resistance R13L4/SHOC-2-like LRR" evidence="2">
    <location>
        <begin position="35"/>
        <end position="144"/>
    </location>
</feature>
<sequence length="288" mass="32817">METYSHERSLNKRMRSFLFSGEEMRTQWRDFNTNNLRLKLLRVLDIQGIVILAEEGICLGLPDVIGELVHLRYLGIANTRLKSLPSFIPNLRFLQTLDASGNDLLKGTTDLSNFTSLRHLLGLFVGELDLSSFSKLTNLRALSLKVPTFKLSSDEAVGFRTLVEFTLRCGVRRIPRDMDLMFPSLESLTLVAMKFEEDPMPALQELQRLEDLALQNCDCLGEKMSISANGFGRLRKLEIIKIILDELQIEEEAMPNLVKLNLTNRVRPTKLIIPNRLRAFARLPTDEA</sequence>
<dbReference type="EMBL" id="JAAMPC010000001">
    <property type="protein sequence ID" value="KAG2329808.1"/>
    <property type="molecule type" value="Genomic_DNA"/>
</dbReference>
<dbReference type="SUPFAM" id="SSF52058">
    <property type="entry name" value="L domain-like"/>
    <property type="match status" value="1"/>
</dbReference>
<dbReference type="InterPro" id="IPR055414">
    <property type="entry name" value="LRR_R13L4/SHOC2-like"/>
</dbReference>
<evidence type="ECO:0000256" key="1">
    <source>
        <dbReference type="ARBA" id="ARBA00022737"/>
    </source>
</evidence>